<reference evidence="1" key="2">
    <citation type="submission" date="2020-09" db="EMBL/GenBank/DDBJ databases">
        <authorList>
            <person name="Sun Q."/>
            <person name="Ohkuma M."/>
        </authorList>
    </citation>
    <scope>NUCLEOTIDE SEQUENCE</scope>
    <source>
        <strain evidence="1">JCM 10088</strain>
    </source>
</reference>
<dbReference type="AlphaFoldDB" id="A0A830GVF7"/>
<gene>
    <name evidence="1" type="ORF">GCM10007981_01330</name>
</gene>
<protein>
    <submittedName>
        <fullName evidence="1">Uncharacterized protein</fullName>
    </submittedName>
</protein>
<evidence type="ECO:0000313" key="2">
    <source>
        <dbReference type="Proteomes" id="UP000610960"/>
    </source>
</evidence>
<dbReference type="EMBL" id="BMNL01000001">
    <property type="protein sequence ID" value="GGP19083.1"/>
    <property type="molecule type" value="Genomic_DNA"/>
</dbReference>
<reference evidence="1" key="1">
    <citation type="journal article" date="2014" name="Int. J. Syst. Evol. Microbiol.">
        <title>Complete genome sequence of Corynebacterium casei LMG S-19264T (=DSM 44701T), isolated from a smear-ripened cheese.</title>
        <authorList>
            <consortium name="US DOE Joint Genome Institute (JGI-PGF)"/>
            <person name="Walter F."/>
            <person name="Albersmeier A."/>
            <person name="Kalinowski J."/>
            <person name="Ruckert C."/>
        </authorList>
    </citation>
    <scope>NUCLEOTIDE SEQUENCE</scope>
    <source>
        <strain evidence="1">JCM 10088</strain>
    </source>
</reference>
<organism evidence="1 2">
    <name type="scientific">Thermocladium modestius</name>
    <dbReference type="NCBI Taxonomy" id="62609"/>
    <lineage>
        <taxon>Archaea</taxon>
        <taxon>Thermoproteota</taxon>
        <taxon>Thermoprotei</taxon>
        <taxon>Thermoproteales</taxon>
        <taxon>Thermoproteaceae</taxon>
        <taxon>Thermocladium</taxon>
    </lineage>
</organism>
<keyword evidence="2" id="KW-1185">Reference proteome</keyword>
<sequence>MLIRGITPGRRQVAYHWGHDYPIPKLHVPYVEGLKQLHGPPWRFQQKNIAPQCAAPAPWEDPKLVVN</sequence>
<name>A0A830GVF7_9CREN</name>
<dbReference type="Proteomes" id="UP000610960">
    <property type="component" value="Unassembled WGS sequence"/>
</dbReference>
<evidence type="ECO:0000313" key="1">
    <source>
        <dbReference type="EMBL" id="GGP19083.1"/>
    </source>
</evidence>
<accession>A0A830GVF7</accession>
<comment type="caution">
    <text evidence="1">The sequence shown here is derived from an EMBL/GenBank/DDBJ whole genome shotgun (WGS) entry which is preliminary data.</text>
</comment>
<proteinExistence type="predicted"/>